<evidence type="ECO:0000256" key="1">
    <source>
        <dbReference type="ARBA" id="ARBA00004418"/>
    </source>
</evidence>
<evidence type="ECO:0000313" key="8">
    <source>
        <dbReference type="EMBL" id="SFJ23449.1"/>
    </source>
</evidence>
<comment type="function">
    <text evidence="5">Part of a binding-protein-dependent transport system for a sugar.</text>
</comment>
<keyword evidence="4 7" id="KW-0732">Signal</keyword>
<comment type="similarity">
    <text evidence="2">Belongs to the bacterial solute-binding protein 1 family.</text>
</comment>
<name>A0A1I3PPS8_9RHOB</name>
<dbReference type="AlphaFoldDB" id="A0A1I3PPS8"/>
<evidence type="ECO:0000256" key="3">
    <source>
        <dbReference type="ARBA" id="ARBA00022448"/>
    </source>
</evidence>
<keyword evidence="9" id="KW-1185">Reference proteome</keyword>
<feature type="signal peptide" evidence="7">
    <location>
        <begin position="1"/>
        <end position="22"/>
    </location>
</feature>
<dbReference type="PANTHER" id="PTHR43649:SF28">
    <property type="entry name" value="BINDING PROTEIN COMPONENT OF ABC SUGAR TRANSPORTER-RELATED"/>
    <property type="match status" value="1"/>
</dbReference>
<dbReference type="Proteomes" id="UP000199630">
    <property type="component" value="Unassembled WGS sequence"/>
</dbReference>
<dbReference type="PANTHER" id="PTHR43649">
    <property type="entry name" value="ARABINOSE-BINDING PROTEIN-RELATED"/>
    <property type="match status" value="1"/>
</dbReference>
<feature type="chain" id="PRO_5011744789" description="Probable sugar-binding periplasmic protein" evidence="7">
    <location>
        <begin position="23"/>
        <end position="406"/>
    </location>
</feature>
<sequence length="406" mass="43555">MTYSPLLLAGAASLALTAPLKAQDLTAEVFSSWTSGGELKALDAIKSEFEARGGTWENASVAGFENANAAFQNRIMAGDPPAVKQLIVGQDPLEFIEAGLMTPVTDVAEAGHWADVIPASILESITYDGEIYLTPVGIHGESWMFYSMPAFEKAGIDGEPESWDEFFADMDALKAAGITPIAWGGQSWQEAKVFNMVLLTQVGLDGFMKIFVDKDADVLSSEGVKSTLEIVAKMRGYVDEGAPGRNWNDATAMVIEGTAGVQFMGDWAKGEFTNAGLTPEVDFGCAMAPSTPGMIYIGDAFGYPKLEGAEAAQKLMAEVVMDPKVQVEFSLNKGSMPIRTDVDKSQFDVCTQKGLAMLEAGTIVPEHAITITPEQVGLLTDFVGEFFNTPDADIDEAMEQFAEVFE</sequence>
<dbReference type="InterPro" id="IPR050490">
    <property type="entry name" value="Bact_solute-bd_prot1"/>
</dbReference>
<comment type="subcellular location">
    <subcellularLocation>
        <location evidence="1">Periplasm</location>
    </subcellularLocation>
</comment>
<dbReference type="OrthoDB" id="9798191at2"/>
<gene>
    <name evidence="8" type="ORF">SAMN04487991_1753</name>
</gene>
<reference evidence="9" key="1">
    <citation type="submission" date="2016-10" db="EMBL/GenBank/DDBJ databases">
        <authorList>
            <person name="Varghese N."/>
            <person name="Submissions S."/>
        </authorList>
    </citation>
    <scope>NUCLEOTIDE SEQUENCE [LARGE SCALE GENOMIC DNA]</scope>
    <source>
        <strain evidence="9">DSM 26471</strain>
    </source>
</reference>
<dbReference type="RefSeq" id="WP_090060029.1">
    <property type="nucleotide sequence ID" value="NZ_FORH01000002.1"/>
</dbReference>
<evidence type="ECO:0000256" key="4">
    <source>
        <dbReference type="ARBA" id="ARBA00022729"/>
    </source>
</evidence>
<protein>
    <recommendedName>
        <fullName evidence="6">Probable sugar-binding periplasmic protein</fullName>
    </recommendedName>
</protein>
<evidence type="ECO:0000256" key="7">
    <source>
        <dbReference type="SAM" id="SignalP"/>
    </source>
</evidence>
<dbReference type="GO" id="GO:0042597">
    <property type="term" value="C:periplasmic space"/>
    <property type="evidence" value="ECO:0007669"/>
    <property type="project" value="UniProtKB-SubCell"/>
</dbReference>
<evidence type="ECO:0000256" key="5">
    <source>
        <dbReference type="ARBA" id="ARBA00049629"/>
    </source>
</evidence>
<dbReference type="Pfam" id="PF01547">
    <property type="entry name" value="SBP_bac_1"/>
    <property type="match status" value="1"/>
</dbReference>
<dbReference type="SUPFAM" id="SSF53850">
    <property type="entry name" value="Periplasmic binding protein-like II"/>
    <property type="match status" value="1"/>
</dbReference>
<dbReference type="STRING" id="588602.SAMN04487991_1753"/>
<keyword evidence="3" id="KW-0813">Transport</keyword>
<accession>A0A1I3PPS8</accession>
<evidence type="ECO:0000256" key="2">
    <source>
        <dbReference type="ARBA" id="ARBA00008520"/>
    </source>
</evidence>
<evidence type="ECO:0000313" key="9">
    <source>
        <dbReference type="Proteomes" id="UP000199630"/>
    </source>
</evidence>
<dbReference type="InterPro" id="IPR006059">
    <property type="entry name" value="SBP"/>
</dbReference>
<proteinExistence type="inferred from homology"/>
<evidence type="ECO:0000256" key="6">
    <source>
        <dbReference type="ARBA" id="ARBA00049753"/>
    </source>
</evidence>
<organism evidence="8 9">
    <name type="scientific">Celeribacter neptunius</name>
    <dbReference type="NCBI Taxonomy" id="588602"/>
    <lineage>
        <taxon>Bacteria</taxon>
        <taxon>Pseudomonadati</taxon>
        <taxon>Pseudomonadota</taxon>
        <taxon>Alphaproteobacteria</taxon>
        <taxon>Rhodobacterales</taxon>
        <taxon>Roseobacteraceae</taxon>
        <taxon>Celeribacter</taxon>
    </lineage>
</organism>
<dbReference type="EMBL" id="FORH01000002">
    <property type="protein sequence ID" value="SFJ23449.1"/>
    <property type="molecule type" value="Genomic_DNA"/>
</dbReference>
<dbReference type="Gene3D" id="3.40.190.10">
    <property type="entry name" value="Periplasmic binding protein-like II"/>
    <property type="match status" value="2"/>
</dbReference>